<feature type="domain" description="Kinetochore protein Nuf2 N-terminal" evidence="10">
    <location>
        <begin position="3"/>
        <end position="81"/>
    </location>
</feature>
<gene>
    <name evidence="11" type="ORF">LSALG_LOCUS254</name>
</gene>
<keyword evidence="4" id="KW-0132">Cell division</keyword>
<evidence type="ECO:0000256" key="6">
    <source>
        <dbReference type="ARBA" id="ARBA00023054"/>
    </source>
</evidence>
<comment type="similarity">
    <text evidence="2">Belongs to the NUF2 family.</text>
</comment>
<dbReference type="GO" id="GO:0051301">
    <property type="term" value="P:cell division"/>
    <property type="evidence" value="ECO:0007669"/>
    <property type="project" value="UniProtKB-KW"/>
</dbReference>
<dbReference type="EMBL" id="OX465086">
    <property type="protein sequence ID" value="CAI9259357.1"/>
    <property type="molecule type" value="Genomic_DNA"/>
</dbReference>
<dbReference type="InterPro" id="IPR005549">
    <property type="entry name" value="Kinetochore_Nuf2_N"/>
</dbReference>
<evidence type="ECO:0000313" key="11">
    <source>
        <dbReference type="EMBL" id="CAI9259357.1"/>
    </source>
</evidence>
<evidence type="ECO:0000256" key="5">
    <source>
        <dbReference type="ARBA" id="ARBA00022776"/>
    </source>
</evidence>
<keyword evidence="8" id="KW-0137">Centromere</keyword>
<evidence type="ECO:0000256" key="9">
    <source>
        <dbReference type="SAM" id="Coils"/>
    </source>
</evidence>
<evidence type="ECO:0000256" key="3">
    <source>
        <dbReference type="ARBA" id="ARBA00022454"/>
    </source>
</evidence>
<keyword evidence="6 9" id="KW-0175">Coiled coil</keyword>
<evidence type="ECO:0000256" key="8">
    <source>
        <dbReference type="ARBA" id="ARBA00023328"/>
    </source>
</evidence>
<dbReference type="Gene3D" id="1.10.418.60">
    <property type="entry name" value="Ncd80 complex, Nuf2 subunit"/>
    <property type="match status" value="1"/>
</dbReference>
<dbReference type="PANTHER" id="PTHR48441">
    <property type="match status" value="1"/>
</dbReference>
<evidence type="ECO:0000256" key="1">
    <source>
        <dbReference type="ARBA" id="ARBA00004584"/>
    </source>
</evidence>
<proteinExistence type="inferred from homology"/>
<protein>
    <recommendedName>
        <fullName evidence="10">Kinetochore protein Nuf2 N-terminal domain-containing protein</fullName>
    </recommendedName>
</protein>
<accession>A0AA35VAX5</accession>
<organism evidence="11 12">
    <name type="scientific">Lactuca saligna</name>
    <name type="common">Willowleaf lettuce</name>
    <dbReference type="NCBI Taxonomy" id="75948"/>
    <lineage>
        <taxon>Eukaryota</taxon>
        <taxon>Viridiplantae</taxon>
        <taxon>Streptophyta</taxon>
        <taxon>Embryophyta</taxon>
        <taxon>Tracheophyta</taxon>
        <taxon>Spermatophyta</taxon>
        <taxon>Magnoliopsida</taxon>
        <taxon>eudicotyledons</taxon>
        <taxon>Gunneridae</taxon>
        <taxon>Pentapetalae</taxon>
        <taxon>asterids</taxon>
        <taxon>campanulids</taxon>
        <taxon>Asterales</taxon>
        <taxon>Asteraceae</taxon>
        <taxon>Cichorioideae</taxon>
        <taxon>Cichorieae</taxon>
        <taxon>Lactucinae</taxon>
        <taxon>Lactuca</taxon>
    </lineage>
</organism>
<dbReference type="AlphaFoldDB" id="A0AA35VAX5"/>
<evidence type="ECO:0000256" key="2">
    <source>
        <dbReference type="ARBA" id="ARBA00005498"/>
    </source>
</evidence>
<sequence>MSKYDYPTLPQKEIIGVLAESEVATVSEAELINPRPDFINNLYTQILVCISRLQEDQGLVEFADLEQRENPDLHVDSRLMDELNPVLEDLTNLGEQQQEVEGRVLMLSTVISEINESKEREMPFIQEVEIKIKELRQTISALKNHQMSLKATFRKKKDVEKEMDEKVSSAEFALVQSAQENASLRSKIVQSPAKLQKALEEKKAVQIEAKNAEREAMQSFLEQTATLEVYAKASKKMTKHLKQMQT</sequence>
<keyword evidence="3" id="KW-0158">Chromosome</keyword>
<name>A0AA35VAX5_LACSI</name>
<dbReference type="Pfam" id="PF03800">
    <property type="entry name" value="Nuf2"/>
    <property type="match status" value="1"/>
</dbReference>
<dbReference type="GO" id="GO:0031262">
    <property type="term" value="C:Ndc80 complex"/>
    <property type="evidence" value="ECO:0007669"/>
    <property type="project" value="InterPro"/>
</dbReference>
<evidence type="ECO:0000256" key="7">
    <source>
        <dbReference type="ARBA" id="ARBA00023306"/>
    </source>
</evidence>
<evidence type="ECO:0000259" key="10">
    <source>
        <dbReference type="Pfam" id="PF03800"/>
    </source>
</evidence>
<keyword evidence="7" id="KW-0131">Cell cycle</keyword>
<comment type="subcellular location">
    <subcellularLocation>
        <location evidence="1">Chromosome</location>
        <location evidence="1">Centromere</location>
    </subcellularLocation>
</comment>
<dbReference type="InterPro" id="IPR038275">
    <property type="entry name" value="Nuf2_N_sf"/>
</dbReference>
<dbReference type="Proteomes" id="UP001177003">
    <property type="component" value="Chromosome 0"/>
</dbReference>
<evidence type="ECO:0000313" key="12">
    <source>
        <dbReference type="Proteomes" id="UP001177003"/>
    </source>
</evidence>
<feature type="coiled-coil region" evidence="9">
    <location>
        <begin position="125"/>
        <end position="152"/>
    </location>
</feature>
<keyword evidence="5" id="KW-0498">Mitosis</keyword>
<reference evidence="11" key="1">
    <citation type="submission" date="2023-04" db="EMBL/GenBank/DDBJ databases">
        <authorList>
            <person name="Vijverberg K."/>
            <person name="Xiong W."/>
            <person name="Schranz E."/>
        </authorList>
    </citation>
    <scope>NUCLEOTIDE SEQUENCE</scope>
</reference>
<keyword evidence="12" id="KW-1185">Reference proteome</keyword>
<dbReference type="PANTHER" id="PTHR48441:SF1">
    <property type="entry name" value="NT-3"/>
    <property type="match status" value="1"/>
</dbReference>
<evidence type="ECO:0000256" key="4">
    <source>
        <dbReference type="ARBA" id="ARBA00022618"/>
    </source>
</evidence>